<evidence type="ECO:0000256" key="5">
    <source>
        <dbReference type="ARBA" id="ARBA00023242"/>
    </source>
</evidence>
<evidence type="ECO:0000256" key="2">
    <source>
        <dbReference type="ARBA" id="ARBA00004286"/>
    </source>
</evidence>
<protein>
    <recommendedName>
        <fullName evidence="7">PBZ-type domain-containing protein</fullName>
    </recommendedName>
</protein>
<keyword evidence="4" id="KW-0158">Chromosome</keyword>
<evidence type="ECO:0000313" key="9">
    <source>
        <dbReference type="Proteomes" id="UP001497497"/>
    </source>
</evidence>
<feature type="compositionally biased region" description="Basic and acidic residues" evidence="6">
    <location>
        <begin position="47"/>
        <end position="66"/>
    </location>
</feature>
<dbReference type="InterPro" id="IPR019406">
    <property type="entry name" value="APLF_PBZ"/>
</dbReference>
<comment type="subcellular location">
    <subcellularLocation>
        <location evidence="2">Chromosome</location>
    </subcellularLocation>
    <subcellularLocation>
        <location evidence="1">Nucleus</location>
    </subcellularLocation>
</comment>
<comment type="similarity">
    <text evidence="3">Belongs to the HPF1 family.</text>
</comment>
<gene>
    <name evidence="8" type="ORF">GSLYS_00014356001</name>
</gene>
<sequence length="454" mass="51087">MAAIAKNKKPSKKPACKYGSKCYRKNPQHIQNYSHLDEDENNDMNEIEGKARPVKTSRETKQKRTINDFFSKSKQSHEVSDSDEDTGPPPGKKGKSEHLSKTNISEDEPDTGDGEGEKSSLDTEEDETEVAPNSPEDVKQSIKDKYLVEMPADFYQFWDFCKSLKPGNPSSALEKTLNVSLVGPFDILGKKHKLITKNKHGRRPNFLLHYRYYYDPPEFQTVLISKDDSSKFHLGYYRDDPKEAPVFVASSSPGESPKEKIYQCGENLFAALHDLACRKLKSSSGETKQNLEQLIKSVKEAAEKYDLPLAMSTRRIKDRQKKVVSPTFHGAGIVVPVDANDVGYRPVPETPAALRGMLKKIADSKTDAERDKSLDPLQELITLVQFANDECDYGEGLELGLDLFSYGSSVLHPQISSLLPLAYQLLNRQEFSRIIEAHLKRRRGLTECVDELAV</sequence>
<dbReference type="Proteomes" id="UP001497497">
    <property type="component" value="Unassembled WGS sequence"/>
</dbReference>
<feature type="compositionally biased region" description="Basic residues" evidence="6">
    <location>
        <begin position="1"/>
        <end position="15"/>
    </location>
</feature>
<dbReference type="GO" id="GO:0006974">
    <property type="term" value="P:DNA damage response"/>
    <property type="evidence" value="ECO:0007669"/>
    <property type="project" value="InterPro"/>
</dbReference>
<keyword evidence="5" id="KW-0539">Nucleus</keyword>
<dbReference type="AlphaFoldDB" id="A0AAV2I8B1"/>
<dbReference type="GO" id="GO:0005634">
    <property type="term" value="C:nucleus"/>
    <property type="evidence" value="ECO:0007669"/>
    <property type="project" value="UniProtKB-SubCell"/>
</dbReference>
<organism evidence="8 9">
    <name type="scientific">Lymnaea stagnalis</name>
    <name type="common">Great pond snail</name>
    <name type="synonym">Helix stagnalis</name>
    <dbReference type="NCBI Taxonomy" id="6523"/>
    <lineage>
        <taxon>Eukaryota</taxon>
        <taxon>Metazoa</taxon>
        <taxon>Spiralia</taxon>
        <taxon>Lophotrochozoa</taxon>
        <taxon>Mollusca</taxon>
        <taxon>Gastropoda</taxon>
        <taxon>Heterobranchia</taxon>
        <taxon>Euthyneura</taxon>
        <taxon>Panpulmonata</taxon>
        <taxon>Hygrophila</taxon>
        <taxon>Lymnaeoidea</taxon>
        <taxon>Lymnaeidae</taxon>
        <taxon>Lymnaea</taxon>
    </lineage>
</organism>
<evidence type="ECO:0000256" key="4">
    <source>
        <dbReference type="ARBA" id="ARBA00022454"/>
    </source>
</evidence>
<proteinExistence type="inferred from homology"/>
<dbReference type="InterPro" id="IPR019361">
    <property type="entry name" value="HPF1"/>
</dbReference>
<evidence type="ECO:0000256" key="3">
    <source>
        <dbReference type="ARBA" id="ARBA00010803"/>
    </source>
</evidence>
<dbReference type="PANTHER" id="PTHR13386">
    <property type="entry name" value="HISTONE PARYLATION FACTOR 1"/>
    <property type="match status" value="1"/>
</dbReference>
<dbReference type="PANTHER" id="PTHR13386:SF1">
    <property type="entry name" value="HISTONE PARYLATION FACTOR 1"/>
    <property type="match status" value="1"/>
</dbReference>
<feature type="region of interest" description="Disordered" evidence="6">
    <location>
        <begin position="1"/>
        <end position="139"/>
    </location>
</feature>
<dbReference type="EMBL" id="CAXITT010000395">
    <property type="protein sequence ID" value="CAL1540707.1"/>
    <property type="molecule type" value="Genomic_DNA"/>
</dbReference>
<name>A0AAV2I8B1_LYMST</name>
<evidence type="ECO:0000256" key="6">
    <source>
        <dbReference type="SAM" id="MobiDB-lite"/>
    </source>
</evidence>
<dbReference type="GO" id="GO:0005694">
    <property type="term" value="C:chromosome"/>
    <property type="evidence" value="ECO:0007669"/>
    <property type="project" value="UniProtKB-SubCell"/>
</dbReference>
<evidence type="ECO:0000256" key="1">
    <source>
        <dbReference type="ARBA" id="ARBA00004123"/>
    </source>
</evidence>
<feature type="domain" description="PBZ-type" evidence="7">
    <location>
        <begin position="13"/>
        <end position="35"/>
    </location>
</feature>
<evidence type="ECO:0000313" key="8">
    <source>
        <dbReference type="EMBL" id="CAL1540707.1"/>
    </source>
</evidence>
<comment type="caution">
    <text evidence="8">The sequence shown here is derived from an EMBL/GenBank/DDBJ whole genome shotgun (WGS) entry which is preliminary data.</text>
</comment>
<dbReference type="Pfam" id="PF10283">
    <property type="entry name" value="zf-CCHH"/>
    <property type="match status" value="1"/>
</dbReference>
<dbReference type="GO" id="GO:0072572">
    <property type="term" value="F:poly-ADP-D-ribose binding"/>
    <property type="evidence" value="ECO:0007669"/>
    <property type="project" value="TreeGrafter"/>
</dbReference>
<feature type="compositionally biased region" description="Acidic residues" evidence="6">
    <location>
        <begin position="37"/>
        <end position="46"/>
    </location>
</feature>
<evidence type="ECO:0000259" key="7">
    <source>
        <dbReference type="Pfam" id="PF10283"/>
    </source>
</evidence>
<feature type="compositionally biased region" description="Acidic residues" evidence="6">
    <location>
        <begin position="105"/>
        <end position="114"/>
    </location>
</feature>
<reference evidence="8 9" key="1">
    <citation type="submission" date="2024-04" db="EMBL/GenBank/DDBJ databases">
        <authorList>
            <consortium name="Genoscope - CEA"/>
            <person name="William W."/>
        </authorList>
    </citation>
    <scope>NUCLEOTIDE SEQUENCE [LARGE SCALE GENOMIC DNA]</scope>
</reference>
<keyword evidence="9" id="KW-1185">Reference proteome</keyword>
<dbReference type="GO" id="GO:0042393">
    <property type="term" value="F:histone binding"/>
    <property type="evidence" value="ECO:0007669"/>
    <property type="project" value="InterPro"/>
</dbReference>
<accession>A0AAV2I8B1</accession>
<dbReference type="Pfam" id="PF10228">
    <property type="entry name" value="HPF1"/>
    <property type="match status" value="1"/>
</dbReference>